<dbReference type="Proteomes" id="UP000775213">
    <property type="component" value="Unassembled WGS sequence"/>
</dbReference>
<dbReference type="AlphaFoldDB" id="A0AAV7HL84"/>
<feature type="transmembrane region" description="Helical" evidence="1">
    <location>
        <begin position="15"/>
        <end position="35"/>
    </location>
</feature>
<organism evidence="2 3">
    <name type="scientific">Dendrobium chrysotoxum</name>
    <name type="common">Orchid</name>
    <dbReference type="NCBI Taxonomy" id="161865"/>
    <lineage>
        <taxon>Eukaryota</taxon>
        <taxon>Viridiplantae</taxon>
        <taxon>Streptophyta</taxon>
        <taxon>Embryophyta</taxon>
        <taxon>Tracheophyta</taxon>
        <taxon>Spermatophyta</taxon>
        <taxon>Magnoliopsida</taxon>
        <taxon>Liliopsida</taxon>
        <taxon>Asparagales</taxon>
        <taxon>Orchidaceae</taxon>
        <taxon>Epidendroideae</taxon>
        <taxon>Malaxideae</taxon>
        <taxon>Dendrobiinae</taxon>
        <taxon>Dendrobium</taxon>
    </lineage>
</organism>
<dbReference type="EMBL" id="JAGFBR010000004">
    <property type="protein sequence ID" value="KAH0468095.1"/>
    <property type="molecule type" value="Genomic_DNA"/>
</dbReference>
<evidence type="ECO:0000256" key="1">
    <source>
        <dbReference type="SAM" id="Phobius"/>
    </source>
</evidence>
<reference evidence="2 3" key="1">
    <citation type="journal article" date="2021" name="Hortic Res">
        <title>Chromosome-scale assembly of the Dendrobium chrysotoxum genome enhances the understanding of orchid evolution.</title>
        <authorList>
            <person name="Zhang Y."/>
            <person name="Zhang G.Q."/>
            <person name="Zhang D."/>
            <person name="Liu X.D."/>
            <person name="Xu X.Y."/>
            <person name="Sun W.H."/>
            <person name="Yu X."/>
            <person name="Zhu X."/>
            <person name="Wang Z.W."/>
            <person name="Zhao X."/>
            <person name="Zhong W.Y."/>
            <person name="Chen H."/>
            <person name="Yin W.L."/>
            <person name="Huang T."/>
            <person name="Niu S.C."/>
            <person name="Liu Z.J."/>
        </authorList>
    </citation>
    <scope>NUCLEOTIDE SEQUENCE [LARGE SCALE GENOMIC DNA]</scope>
    <source>
        <strain evidence="2">Lindl</strain>
    </source>
</reference>
<comment type="caution">
    <text evidence="2">The sequence shown here is derived from an EMBL/GenBank/DDBJ whole genome shotgun (WGS) entry which is preliminary data.</text>
</comment>
<keyword evidence="1" id="KW-0472">Membrane</keyword>
<proteinExistence type="predicted"/>
<keyword evidence="1" id="KW-0812">Transmembrane</keyword>
<protein>
    <submittedName>
        <fullName evidence="2">Uncharacterized protein</fullName>
    </submittedName>
</protein>
<keyword evidence="3" id="KW-1185">Reference proteome</keyword>
<gene>
    <name evidence="2" type="ORF">IEQ34_003128</name>
</gene>
<sequence length="90" mass="9736">MGPGATAFAVIPVPFNSFAITLVITSIAAFVAAYAPYPSRIDPTVDDDIVIILPPPPFTSLLAPSLQHRNVPFAFTLKTLSHWLTELFII</sequence>
<accession>A0AAV7HL84</accession>
<keyword evidence="1" id="KW-1133">Transmembrane helix</keyword>
<name>A0AAV7HL84_DENCH</name>
<evidence type="ECO:0000313" key="3">
    <source>
        <dbReference type="Proteomes" id="UP000775213"/>
    </source>
</evidence>
<evidence type="ECO:0000313" key="2">
    <source>
        <dbReference type="EMBL" id="KAH0468095.1"/>
    </source>
</evidence>